<keyword evidence="1" id="KW-0732">Signal</keyword>
<protein>
    <recommendedName>
        <fullName evidence="4">Nuclease</fullName>
    </recommendedName>
</protein>
<dbReference type="Gene3D" id="2.40.50.90">
    <property type="match status" value="1"/>
</dbReference>
<dbReference type="RefSeq" id="WP_112902802.1">
    <property type="nucleotide sequence ID" value="NZ_CP030760.1"/>
</dbReference>
<name>A0A2Z4YB27_RHILE</name>
<evidence type="ECO:0000313" key="2">
    <source>
        <dbReference type="EMBL" id="AXA37958.1"/>
    </source>
</evidence>
<evidence type="ECO:0000313" key="3">
    <source>
        <dbReference type="Proteomes" id="UP000251166"/>
    </source>
</evidence>
<feature type="signal peptide" evidence="1">
    <location>
        <begin position="1"/>
        <end position="23"/>
    </location>
</feature>
<evidence type="ECO:0008006" key="4">
    <source>
        <dbReference type="Google" id="ProtNLM"/>
    </source>
</evidence>
<gene>
    <name evidence="2" type="ORF">DLJ82_0341</name>
</gene>
<dbReference type="SUPFAM" id="SSF50199">
    <property type="entry name" value="Staphylococcal nuclease"/>
    <property type="match status" value="1"/>
</dbReference>
<evidence type="ECO:0000256" key="1">
    <source>
        <dbReference type="SAM" id="SignalP"/>
    </source>
</evidence>
<sequence length="139" mass="14747">MSLRLLIIASGLALFGFAVPAHADPCEARRPGQAGVQFSGAVRYVGDGDSLCVGKTPDPNSWIEVRLADFNAPELNQDQGPVGKAVLERVALHRDVTCTTERGRSGRVVSFDHVIARCHIGSQGIGELLRRAGAPEGCN</sequence>
<accession>A0A2Z4YB27</accession>
<dbReference type="AlphaFoldDB" id="A0A2Z4YB27"/>
<dbReference type="Proteomes" id="UP000251166">
    <property type="component" value="Chromosome"/>
</dbReference>
<feature type="chain" id="PRO_5016344074" description="Nuclease" evidence="1">
    <location>
        <begin position="24"/>
        <end position="139"/>
    </location>
</feature>
<dbReference type="InterPro" id="IPR035437">
    <property type="entry name" value="SNase_OB-fold_sf"/>
</dbReference>
<proteinExistence type="predicted"/>
<organism evidence="2 3">
    <name type="scientific">Rhizobium leguminosarum</name>
    <dbReference type="NCBI Taxonomy" id="384"/>
    <lineage>
        <taxon>Bacteria</taxon>
        <taxon>Pseudomonadati</taxon>
        <taxon>Pseudomonadota</taxon>
        <taxon>Alphaproteobacteria</taxon>
        <taxon>Hyphomicrobiales</taxon>
        <taxon>Rhizobiaceae</taxon>
        <taxon>Rhizobium/Agrobacterium group</taxon>
        <taxon>Rhizobium</taxon>
    </lineage>
</organism>
<dbReference type="EMBL" id="CP030760">
    <property type="protein sequence ID" value="AXA37958.1"/>
    <property type="molecule type" value="Genomic_DNA"/>
</dbReference>
<reference evidence="2 3" key="1">
    <citation type="submission" date="2018-07" db="EMBL/GenBank/DDBJ databases">
        <title>Rhizobium leguminosarum strain:ATCC 14479 Genome sequencing and assembly.</title>
        <authorList>
            <person name="Chakraborty R."/>
        </authorList>
    </citation>
    <scope>NUCLEOTIDE SEQUENCE [LARGE SCALE GENOMIC DNA]</scope>
    <source>
        <strain evidence="2 3">ATCC 14479</strain>
    </source>
</reference>